<dbReference type="EMBL" id="CP047418">
    <property type="protein sequence ID" value="QLL78699.1"/>
    <property type="molecule type" value="Genomic_DNA"/>
</dbReference>
<evidence type="ECO:0000256" key="1">
    <source>
        <dbReference type="SAM" id="Phobius"/>
    </source>
</evidence>
<protein>
    <submittedName>
        <fullName evidence="2">Uncharacterized protein</fullName>
    </submittedName>
</protein>
<proteinExistence type="predicted"/>
<accession>A0A7H9EMZ1</accession>
<keyword evidence="1" id="KW-0472">Membrane</keyword>
<sequence length="135" mass="15455">MNNRIKAILTPRYNWLMLLLDLVVLGTSIYRLNIYTAFIVLVDLSFALQNGVTLHGYRLQQGTQLTANKREALLQLEANNMGKVLAALLYLGGYYFPFHDSANMLQNGAAVLVMVLAYFIFAQAYYRWQKRKISD</sequence>
<keyword evidence="1" id="KW-1133">Transmembrane helix</keyword>
<dbReference type="KEGG" id="lsw:GTO87_08945"/>
<keyword evidence="1" id="KW-0812">Transmembrane</keyword>
<feature type="transmembrane region" description="Helical" evidence="1">
    <location>
        <begin position="108"/>
        <end position="126"/>
    </location>
</feature>
<name>A0A7H9EMZ1_9LACO</name>
<dbReference type="Proteomes" id="UP000510886">
    <property type="component" value="Chromosome"/>
</dbReference>
<gene>
    <name evidence="2" type="ORF">GTO87_08945</name>
</gene>
<evidence type="ECO:0000313" key="2">
    <source>
        <dbReference type="EMBL" id="QLL78699.1"/>
    </source>
</evidence>
<reference evidence="2 3" key="1">
    <citation type="submission" date="2020-01" db="EMBL/GenBank/DDBJ databases">
        <title>Complete and circular genome sequences of six lactobacillus isolates from horses.</title>
        <authorList>
            <person name="Hassan H.M."/>
        </authorList>
    </citation>
    <scope>NUCLEOTIDE SEQUENCE [LARGE SCALE GENOMIC DNA]</scope>
    <source>
        <strain evidence="2 3">1A</strain>
    </source>
</reference>
<organism evidence="2 3">
    <name type="scientific">Ligilactobacillus saerimneri</name>
    <dbReference type="NCBI Taxonomy" id="228229"/>
    <lineage>
        <taxon>Bacteria</taxon>
        <taxon>Bacillati</taxon>
        <taxon>Bacillota</taxon>
        <taxon>Bacilli</taxon>
        <taxon>Lactobacillales</taxon>
        <taxon>Lactobacillaceae</taxon>
        <taxon>Ligilactobacillus</taxon>
    </lineage>
</organism>
<evidence type="ECO:0000313" key="3">
    <source>
        <dbReference type="Proteomes" id="UP000510886"/>
    </source>
</evidence>
<dbReference type="RefSeq" id="WP_180848873.1">
    <property type="nucleotide sequence ID" value="NZ_CP047418.1"/>
</dbReference>
<dbReference type="AlphaFoldDB" id="A0A7H9EMZ1"/>
<feature type="transmembrane region" description="Helical" evidence="1">
    <location>
        <begin position="12"/>
        <end position="30"/>
    </location>
</feature>